<accession>A0AAJ0CT50</accession>
<feature type="region of interest" description="Disordered" evidence="18">
    <location>
        <begin position="72"/>
        <end position="104"/>
    </location>
</feature>
<keyword evidence="7" id="KW-0158">Chromosome</keyword>
<gene>
    <name evidence="21" type="ORF">QQS21_003477</name>
</gene>
<dbReference type="GO" id="GO:0051301">
    <property type="term" value="P:cell division"/>
    <property type="evidence" value="ECO:0007669"/>
    <property type="project" value="UniProtKB-KW"/>
</dbReference>
<feature type="compositionally biased region" description="Acidic residues" evidence="18">
    <location>
        <begin position="1289"/>
        <end position="1301"/>
    </location>
</feature>
<dbReference type="Proteomes" id="UP001251528">
    <property type="component" value="Unassembled WGS sequence"/>
</dbReference>
<dbReference type="EMBL" id="JASWJB010000046">
    <property type="protein sequence ID" value="KAK2606082.1"/>
    <property type="molecule type" value="Genomic_DNA"/>
</dbReference>
<evidence type="ECO:0000256" key="16">
    <source>
        <dbReference type="ARBA" id="ARBA00023306"/>
    </source>
</evidence>
<keyword evidence="13" id="KW-0995">Kinetochore</keyword>
<dbReference type="GO" id="GO:0043015">
    <property type="term" value="F:gamma-tubulin binding"/>
    <property type="evidence" value="ECO:0007669"/>
    <property type="project" value="InterPro"/>
</dbReference>
<dbReference type="GO" id="GO:0072686">
    <property type="term" value="C:mitotic spindle"/>
    <property type="evidence" value="ECO:0007669"/>
    <property type="project" value="InterPro"/>
</dbReference>
<evidence type="ECO:0000256" key="12">
    <source>
        <dbReference type="ARBA" id="ARBA00022829"/>
    </source>
</evidence>
<dbReference type="InterPro" id="IPR041470">
    <property type="entry name" value="GCP_N"/>
</dbReference>
<evidence type="ECO:0000256" key="14">
    <source>
        <dbReference type="ARBA" id="ARBA00023212"/>
    </source>
</evidence>
<evidence type="ECO:0000256" key="15">
    <source>
        <dbReference type="ARBA" id="ARBA00023242"/>
    </source>
</evidence>
<evidence type="ECO:0000256" key="10">
    <source>
        <dbReference type="ARBA" id="ARBA00022701"/>
    </source>
</evidence>
<evidence type="ECO:0000256" key="8">
    <source>
        <dbReference type="ARBA" id="ARBA00022490"/>
    </source>
</evidence>
<evidence type="ECO:0000256" key="4">
    <source>
        <dbReference type="ARBA" id="ARBA00010337"/>
    </source>
</evidence>
<evidence type="ECO:0000256" key="17">
    <source>
        <dbReference type="ARBA" id="ARBA00023328"/>
    </source>
</evidence>
<feature type="domain" description="Gamma tubulin complex component C-terminal" evidence="19">
    <location>
        <begin position="591"/>
        <end position="953"/>
    </location>
</feature>
<keyword evidence="22" id="KW-1185">Reference proteome</keyword>
<keyword evidence="11" id="KW-0498">Mitosis</keyword>
<organism evidence="21 22">
    <name type="scientific">Conoideocrella luteorostrata</name>
    <dbReference type="NCBI Taxonomy" id="1105319"/>
    <lineage>
        <taxon>Eukaryota</taxon>
        <taxon>Fungi</taxon>
        <taxon>Dikarya</taxon>
        <taxon>Ascomycota</taxon>
        <taxon>Pezizomycotina</taxon>
        <taxon>Sordariomycetes</taxon>
        <taxon>Hypocreomycetidae</taxon>
        <taxon>Hypocreales</taxon>
        <taxon>Clavicipitaceae</taxon>
        <taxon>Conoideocrella</taxon>
    </lineage>
</organism>
<dbReference type="GO" id="GO:0044732">
    <property type="term" value="C:mitotic spindle pole body"/>
    <property type="evidence" value="ECO:0007669"/>
    <property type="project" value="TreeGrafter"/>
</dbReference>
<evidence type="ECO:0000256" key="3">
    <source>
        <dbReference type="ARBA" id="ARBA00004629"/>
    </source>
</evidence>
<proteinExistence type="inferred from homology"/>
<dbReference type="PANTHER" id="PTHR28200:SF1">
    <property type="entry name" value="DASH COMPLEX SUBUNIT ASK1"/>
    <property type="match status" value="1"/>
</dbReference>
<feature type="domain" description="Gamma tubulin complex component protein N-terminal" evidence="20">
    <location>
        <begin position="173"/>
        <end position="436"/>
    </location>
</feature>
<keyword evidence="9" id="KW-0132">Cell division</keyword>
<feature type="compositionally biased region" description="Basic and acidic residues" evidence="18">
    <location>
        <begin position="1125"/>
        <end position="1146"/>
    </location>
</feature>
<dbReference type="InterPro" id="IPR013964">
    <property type="entry name" value="DASH_Ask1"/>
</dbReference>
<dbReference type="InterPro" id="IPR042241">
    <property type="entry name" value="GCP_C_sf"/>
</dbReference>
<evidence type="ECO:0000256" key="2">
    <source>
        <dbReference type="ARBA" id="ARBA00004186"/>
    </source>
</evidence>
<evidence type="ECO:0000256" key="9">
    <source>
        <dbReference type="ARBA" id="ARBA00022618"/>
    </source>
</evidence>
<comment type="similarity">
    <text evidence="5">Belongs to the DASH complex ASK1 family.</text>
</comment>
<dbReference type="PANTHER" id="PTHR28200">
    <property type="entry name" value="DASH COMPLEX SUBUNIT ASK1"/>
    <property type="match status" value="1"/>
</dbReference>
<evidence type="ECO:0000256" key="6">
    <source>
        <dbReference type="ARBA" id="ARBA00014520"/>
    </source>
</evidence>
<evidence type="ECO:0000256" key="13">
    <source>
        <dbReference type="ARBA" id="ARBA00022838"/>
    </source>
</evidence>
<dbReference type="FunFam" id="1.20.120.1900:FF:000013">
    <property type="entry name" value="Spindle pole body component"/>
    <property type="match status" value="1"/>
</dbReference>
<feature type="region of interest" description="Disordered" evidence="18">
    <location>
        <begin position="669"/>
        <end position="689"/>
    </location>
</feature>
<dbReference type="GO" id="GO:0007020">
    <property type="term" value="P:microtubule nucleation"/>
    <property type="evidence" value="ECO:0007669"/>
    <property type="project" value="UniProtKB-ARBA"/>
</dbReference>
<dbReference type="GO" id="GO:0000930">
    <property type="term" value="C:gamma-tubulin complex"/>
    <property type="evidence" value="ECO:0007669"/>
    <property type="project" value="UniProtKB-ARBA"/>
</dbReference>
<evidence type="ECO:0000256" key="5">
    <source>
        <dbReference type="ARBA" id="ARBA00010731"/>
    </source>
</evidence>
<dbReference type="InterPro" id="IPR040457">
    <property type="entry name" value="GCP_C"/>
</dbReference>
<dbReference type="Pfam" id="PF04130">
    <property type="entry name" value="GCP_C_terminal"/>
    <property type="match status" value="1"/>
</dbReference>
<feature type="region of interest" description="Disordered" evidence="18">
    <location>
        <begin position="1010"/>
        <end position="1085"/>
    </location>
</feature>
<dbReference type="Gene3D" id="1.20.120.1900">
    <property type="entry name" value="Gamma-tubulin complex, C-terminal domain"/>
    <property type="match status" value="1"/>
</dbReference>
<dbReference type="GO" id="GO:0005874">
    <property type="term" value="C:microtubule"/>
    <property type="evidence" value="ECO:0007669"/>
    <property type="project" value="UniProtKB-KW"/>
</dbReference>
<feature type="compositionally biased region" description="Polar residues" evidence="18">
    <location>
        <begin position="669"/>
        <end position="686"/>
    </location>
</feature>
<comment type="caution">
    <text evidence="21">The sequence shown here is derived from an EMBL/GenBank/DDBJ whole genome shotgun (WGS) entry which is preliminary data.</text>
</comment>
<feature type="compositionally biased region" description="Basic and acidic residues" evidence="18">
    <location>
        <begin position="1170"/>
        <end position="1184"/>
    </location>
</feature>
<keyword evidence="17" id="KW-0137">Centromere</keyword>
<feature type="region of interest" description="Disordered" evidence="18">
    <location>
        <begin position="1158"/>
        <end position="1202"/>
    </location>
</feature>
<feature type="region of interest" description="Disordered" evidence="18">
    <location>
        <begin position="1115"/>
        <end position="1146"/>
    </location>
</feature>
<evidence type="ECO:0000256" key="18">
    <source>
        <dbReference type="SAM" id="MobiDB-lite"/>
    </source>
</evidence>
<keyword evidence="15" id="KW-0539">Nucleus</keyword>
<comment type="similarity">
    <text evidence="4">Belongs to the TUBGCP family.</text>
</comment>
<reference evidence="21" key="1">
    <citation type="submission" date="2023-06" db="EMBL/GenBank/DDBJ databases">
        <title>Conoideocrella luteorostrata (Hypocreales: Clavicipitaceae), a potential biocontrol fungus for elongate hemlock scale in United States Christmas tree production areas.</title>
        <authorList>
            <person name="Barrett H."/>
            <person name="Lovett B."/>
            <person name="Macias A.M."/>
            <person name="Stajich J.E."/>
            <person name="Kasson M.T."/>
        </authorList>
    </citation>
    <scope>NUCLEOTIDE SEQUENCE</scope>
    <source>
        <strain evidence="21">ARSEF 14590</strain>
    </source>
</reference>
<comment type="subcellular location">
    <subcellularLocation>
        <location evidence="3">Chromosome</location>
        <location evidence="3">Centromere</location>
        <location evidence="3">Kinetochore</location>
    </subcellularLocation>
    <subcellularLocation>
        <location evidence="2">Cytoplasm</location>
        <location evidence="2">Cytoskeleton</location>
        <location evidence="2">Spindle</location>
    </subcellularLocation>
    <subcellularLocation>
        <location evidence="1">Nucleus</location>
    </subcellularLocation>
</comment>
<dbReference type="GO" id="GO:0008608">
    <property type="term" value="P:attachment of spindle microtubules to kinetochore"/>
    <property type="evidence" value="ECO:0007669"/>
    <property type="project" value="InterPro"/>
</dbReference>
<name>A0AAJ0CT50_9HYPO</name>
<dbReference type="Pfam" id="PF17681">
    <property type="entry name" value="GCP_N_terminal"/>
    <property type="match status" value="1"/>
</dbReference>
<evidence type="ECO:0000259" key="19">
    <source>
        <dbReference type="Pfam" id="PF04130"/>
    </source>
</evidence>
<evidence type="ECO:0000259" key="20">
    <source>
        <dbReference type="Pfam" id="PF17681"/>
    </source>
</evidence>
<evidence type="ECO:0000313" key="22">
    <source>
        <dbReference type="Proteomes" id="UP001251528"/>
    </source>
</evidence>
<protein>
    <recommendedName>
        <fullName evidence="6">DASH complex subunit ASK1</fullName>
    </recommendedName>
</protein>
<keyword evidence="10" id="KW-0493">Microtubule</keyword>
<keyword evidence="14" id="KW-0206">Cytoskeleton</keyword>
<keyword evidence="16" id="KW-0131">Cell cycle</keyword>
<evidence type="ECO:0000313" key="21">
    <source>
        <dbReference type="EMBL" id="KAK2606082.1"/>
    </source>
</evidence>
<dbReference type="GO" id="GO:0042729">
    <property type="term" value="C:DASH complex"/>
    <property type="evidence" value="ECO:0007669"/>
    <property type="project" value="InterPro"/>
</dbReference>
<sequence>MAGDRSEADVFAIPDFWKTSQWLDQLTKDTSTSLFGHGLDAVFCNDEPSLLPLAPISIDADGFFKLPQLKDAAEPNEQQSTDVSDEAGSVSQGPTDLEAQSDVWTSTELPPKPAAFRTWETFNTGRPVPHTSLFLSEAGAGAYDALLSWPTDSLDLANTGVPVVATRPYFSSILALSLGRESVLFAKDAESETFRGTLSEFRVSGYTRQVLEGVEKQALQCGSTYSYLCTFTRSLYASPSSRCAVALASAVNQILQAVEYRVTVDGRFPRSLLQLQSSVKEASAILRPLKDLAARLPPAFSDEDILSLVFQEASSLEFSENYIRDMLCEILQRVSTPWVESIEEWLGTRREAGMPFTKLSIGERKGFVKVDVEVFTDDFGREVEDVDFRLDTNKVPQFLPADVAESIFETGRNLRFIREFHPNHLLSQPGGLISNQPPKAEWLFDWDSILHVGKRIEQYQNSMLQAIQQRRLDSAYRSMPPNLSMNGPPPPKFELDLFGVDQCLMEKRLLDSIHQLNQPFTAESDSNALSRLVRARLSGIDEVENNAAPSDDMPHWSLVPILSFGGIASCQAQIVNRESLRLLFEAHDVQTHLGLQRDFHLLRNGLFCSRLTHALFDSELESAERHAGVAMQGGIMGLRLGGRDTWPPASSELRLALMGVLSEAYETQISGESSKSTNTGPGSSTLPGDLSFAVRDLSEEEIDRCMDPDTLEALDFLRLSYTTPPELTSIITPIHLMHYDRIFKLLLRTLRMLYVVNQLYRDTNSRLKTWYEDDASYRFVRESQHFVSSIASYFLDSGVAIPWQMFERKLASIRVELNRHDLSSDDRATCSSPSQVRDMHSLVLDRLMFALFLRKRQQPVLKLLEEIFAIILVYAKHSRLQALGRSNEAAWKVEPPKLYAEFKKKLQVFITVCRGLSEKARVSNKRPTEGITFEDFGIGDDSLIAQLLTKLDIEIDHNFSKAHRIVTSSIIPVVEQYGEHSRAVWEASKFWKQFFEASANVSLSGYEELANDDESTTMEESTAMRDETTTDYAPSEEDLTATPVARDTTMHGDESLLDDAELSGSTPRLPVTKTISNGTPLDNMRGEIRNEEEDTTVLQDGDEDSTVLFAQRTAQLPDMSMTPRGSREDHAAEQEHSARRSKDPLLHRVLDKNYRVQATPHRHGVRVSPLKRDHGKKKEKEKGKASWQEDDSFMSSPEMAPPTLRSEVFMSPYKLMARQRAAAAASQGPRTPGVSVQTPAMGKKSRDVLASTGTGRGRATSSAGISGEAAVGPSAGEAASRGRQKYEIDWESDDDGDDDDLYAGMSPPKTIQFALPPSKLLRTPAREASRRIVDDILIDAGADPESSEYSPTMVKMNEDILNDSF</sequence>
<keyword evidence="12" id="KW-0159">Chromosome partition</keyword>
<evidence type="ECO:0000256" key="11">
    <source>
        <dbReference type="ARBA" id="ARBA00022776"/>
    </source>
</evidence>
<evidence type="ECO:0000256" key="7">
    <source>
        <dbReference type="ARBA" id="ARBA00022454"/>
    </source>
</evidence>
<keyword evidence="8" id="KW-0963">Cytoplasm</keyword>
<feature type="region of interest" description="Disordered" evidence="18">
    <location>
        <begin position="1220"/>
        <end position="1309"/>
    </location>
</feature>
<evidence type="ECO:0000256" key="1">
    <source>
        <dbReference type="ARBA" id="ARBA00004123"/>
    </source>
</evidence>